<dbReference type="InterPro" id="IPR001715">
    <property type="entry name" value="CH_dom"/>
</dbReference>
<keyword evidence="2" id="KW-1185">Reference proteome</keyword>
<sequence>MIRSSLLSTMQSTDVIRIMEKKRNYAIHTVNLQHDNVKVSPPFIEFVDTSEGNVYEKTVTIVNCGYVNAFIRIGSPKSFAFHIDPIKRTVMLSPGLSIKKKVTYHYSKATHLPYAEVPIYINDVVYMYPLLITSSDVNIEATPHDVDFGDLNVRCVSNAQIITLRNLCGRTVRFIADVYSCHNTLDIEPSRGVLKPKGEMPLSLQIMVDQLGPYSTQFWIKCANSISVKVSANIIQPRFEILHPIPANERTMFLNFGKTYFGATVCKTVIIRNYNASKTIFCTAVKQSGEQMVLREAINTIPDMNAFRCFPTGGQFYPMETKTITVSFTPTKPINTGNRYVVKEYFQWFKFVELYFQEARVFEIIDSDLEAKKESSELRYASPGYMSSSTLLDAGRMLREGSDDSESQTETRLVFGRDDNYVVTLLYAVAFVPDVSLVPSELLVKDMYLMDVVTRVISMKNNNQHISIYFEYKPTAYVQVKPSDGCIKPLSQLDLLVNITASAPGKKKTKIIFDLLYPNLPSIETKGMQIVGQIEANIQLESTTISKKPVPKINHGITPVITHEVGFLPEEVSFDTNIPIPKPIVVDRIKSVDKLSDIIAFPNDMPKSLRPRRNITKRCTTIFAKIPRAIATWDEYDVPDAQKYTLELSRAYFDIYFERKREIRDAKLREAAIQRKMKYELENYTITDKNHLLLLNMPEENCPTFRELKEKPICMSSLPMSPEALFNFKVYPSSIILKRVLIDSSVAEKVTLQNLNDFNVAITISFSKPLIEISDGNNAILKAHSSKEIELLFTAPSKPGLVFVQIEIIANGSHFTEIAFNAHIVDTMVELNPTDIIFENVEDYKVVTVTNIVFGNIVFKWKLNSDCFRIVPMAGVIPPHRNLKCAIYKKKCENVCIDTEAELNFFYSGIYRTISLLVRYTPFNVFLLSNRLSVPNVPLNTKLKRSVILRNADMCCVTFSISGHQHIPGLTVTPENGMLERKCDQLIDIIFHFTTTLRLDCTLVISVGKMLELNLKIDATVVYPFYYIQPDALHLKKVTCFSTHSMSFNIVNKCSCRSKFRIPLHEVPEYAIKEKNDYSSKTLFNDGFFLNPGETKRLCLFFTPRTTNTLKFYLPVVVNDIVGPPVVNVSENFMYFVENNRTLYENIYEVDLDPNDYKLQTMTISSTVTNIDLNFSKIKFAFEINQYKHELPEKQSLIITNVGDEENEFCIRIDDIKESISILHSVDDGMFEDFDNSVSAKLNVGEEAILDIVCHTVPEIGKTLHAPVFVRHYSNGPLFTYLSFEIIYKPATISFQEEIVFFPPVPPCCGVGKTITVELADHSVDCHFTAETELNDLIITVGGRKRTYQNRETVPLKLFVYFRGNGIVDTDVNLACSCGSSQKIGVKGCAENCLFTIHGFLKVFDEHNYQNIVSNEDCEDMENAFPYCVYSGKRLNISNYTCPFFPNSECSSNRYYIHMKRTLETMEYVVFSQVFNNDKFLKIPEGFSTMPAERKGKDKNEKDKKNERKTYLYYEQFLIKLLGDKITSIIWCGRKFTLPADDIQRVIKVCESYSKALAFFKSKGATLPYVHPEYLLSYDDYLILVNQIAPQRKDIRLELTKPYKEKDFYLRSQQCWLDLILQTYKVVILFQIQSMPFIPNTTENNYSDSGVETLLSERSEEVSVAPYYETDPLSTGSTSDPFEILQSPAESLHCTSSHFATKSELAILSWLESSYNVQIKTWNENLENVLEERQLTNFNEDLEDGLVLLAAISLYCPFFNDNMNDIYFCPDSLENMHHNAIVVMEWLKQLHAVITVSPEYITDTETGIYTLILCVYLFQFLPSIYPLKTISLEANINKSASSTIAVFNNDKQKIMYNVTLFKNDYNCVSVSSTEFVVQPKKSVKVKLTFRANFIKTVRVFVLLNGENRGYRFAKCMSYWLEGIVKFDRCTTTVKLPVPVYNSVDVSLPVRSPYAVETNYRIFYTTGKVENSNSVELLSWKTRNELPTLPSRINSQMSELICDQKGVGILQFRAYCFSEIGRMYLIFFTNVQVGDFCIELKIVPNTEELSHTVIPIEMDEVMFSKTVAAKCTCGTRGSDTNNVVTKAKTCPKIINIQIPCLNDDLWTGVGKLFSCAVEGLEQWSKDYGKMFTLPADDIQRVIKVCESYSKALAFFKSKGATLPYVHPEYLLSYDDYLILINQIAPQRKDIRLELTKPYKEKDFYLRSQQCWLDLILQTYKVVILFQIQSMPFIPNTTENNYSDSGVETLLSERSEEVSVAPYYETDPLSTGSTSDPFEILQSPAESLHCTSSHFATKSELAILSWLESSYNVQIKTWNENLENVLEERQLTNFNEDLEDGLVLLAAISLYCPFFNDNMNDIYFCPDSLENMHHNAIVVMEWLKQLHAVITVSPEYITDTETGIYTLILCVYLFQFLPSIYPLKTISLEANINKSASSTIAVFNNDKQKIMYNVTLFKNDYNCVSVSSTEFVVQPKKSVKVKLTFRANFIKTVRVFVLLNGENRGYRFAKCMSYWLEGIVKFDRCTTTVKLPVPVYNSVDVSLPVRSPYAVETNYRIFYTTGKVENSNSVELLSWKTRNELPTLPSRINSQMSELICDQKGVGILQFRAYCFSEIGRMYLIFFTNVQVGDFCIELKIVPNTEELSHTVIPIEMDEVMFSKTVAAKCTCGTRGSDTNNVVTKAKTCPKIINIQIPCLNDDLWTGVGKLFSCAVEGLEQWSKDYAATSYLGSKLVYFAVDNVNEECRDDIAQLYRQGVEYKLTYNTSTVSLPNTIFIDGVRKIRESVDVSMHINANKLSNLKNFTITLISDDLLEKRYYDVTWTFPSNFRGSLMETQSDLLALSSTSFDQQ</sequence>
<feature type="domain" description="Calponin-homology (CH)" evidence="1">
    <location>
        <begin position="2295"/>
        <end position="2416"/>
    </location>
</feature>
<evidence type="ECO:0000313" key="3">
    <source>
        <dbReference type="RefSeq" id="XP_025833658.1"/>
    </source>
</evidence>
<dbReference type="PANTHER" id="PTHR45912:SF3">
    <property type="entry name" value="CILIA- AND FLAGELLA-ASSOCIATED PROTEIN 47"/>
    <property type="match status" value="1"/>
</dbReference>
<dbReference type="GeneID" id="108739727"/>
<dbReference type="InterPro" id="IPR008962">
    <property type="entry name" value="PapD-like_sf"/>
</dbReference>
<dbReference type="Gene3D" id="2.60.40.10">
    <property type="entry name" value="Immunoglobulins"/>
    <property type="match status" value="3"/>
</dbReference>
<dbReference type="RefSeq" id="XP_025833658.1">
    <property type="nucleotide sequence ID" value="XM_025977873.1"/>
</dbReference>
<name>A0A7F5RCF4_AGRPL</name>
<dbReference type="InterPro" id="IPR013783">
    <property type="entry name" value="Ig-like_fold"/>
</dbReference>
<dbReference type="InterPro" id="IPR036872">
    <property type="entry name" value="CH_dom_sf"/>
</dbReference>
<dbReference type="InParanoid" id="A0A7F5RCF4"/>
<dbReference type="PANTHER" id="PTHR45912">
    <property type="entry name" value="CILIA- AND FLAGELLA-ASSOCIATED PROTEIN 47"/>
    <property type="match status" value="1"/>
</dbReference>
<protein>
    <submittedName>
        <fullName evidence="3">Uncharacterized protein LOC108739727</fullName>
    </submittedName>
</protein>
<dbReference type="SUPFAM" id="SSF49354">
    <property type="entry name" value="PapD-like"/>
    <property type="match status" value="1"/>
</dbReference>
<feature type="domain" description="Calponin-homology (CH)" evidence="1">
    <location>
        <begin position="1701"/>
        <end position="1822"/>
    </location>
</feature>
<accession>A0A7F5RCF4</accession>
<evidence type="ECO:0000313" key="2">
    <source>
        <dbReference type="Proteomes" id="UP000192223"/>
    </source>
</evidence>
<proteinExistence type="predicted"/>
<organism evidence="2 3">
    <name type="scientific">Agrilus planipennis</name>
    <name type="common">Emerald ash borer</name>
    <name type="synonym">Agrilus marcopoli</name>
    <dbReference type="NCBI Taxonomy" id="224129"/>
    <lineage>
        <taxon>Eukaryota</taxon>
        <taxon>Metazoa</taxon>
        <taxon>Ecdysozoa</taxon>
        <taxon>Arthropoda</taxon>
        <taxon>Hexapoda</taxon>
        <taxon>Insecta</taxon>
        <taxon>Pterygota</taxon>
        <taxon>Neoptera</taxon>
        <taxon>Endopterygota</taxon>
        <taxon>Coleoptera</taxon>
        <taxon>Polyphaga</taxon>
        <taxon>Elateriformia</taxon>
        <taxon>Buprestoidea</taxon>
        <taxon>Buprestidae</taxon>
        <taxon>Agrilinae</taxon>
        <taxon>Agrilus</taxon>
    </lineage>
</organism>
<reference evidence="3" key="1">
    <citation type="submission" date="2025-08" db="UniProtKB">
        <authorList>
            <consortium name="RefSeq"/>
        </authorList>
    </citation>
    <scope>IDENTIFICATION</scope>
    <source>
        <tissue evidence="3">Entire body</tissue>
    </source>
</reference>
<dbReference type="SMART" id="SM00033">
    <property type="entry name" value="CH"/>
    <property type="match status" value="2"/>
</dbReference>
<dbReference type="Proteomes" id="UP000192223">
    <property type="component" value="Unplaced"/>
</dbReference>
<dbReference type="GO" id="GO:0060271">
    <property type="term" value="P:cilium assembly"/>
    <property type="evidence" value="ECO:0007669"/>
    <property type="project" value="TreeGrafter"/>
</dbReference>
<dbReference type="GO" id="GO:0005929">
    <property type="term" value="C:cilium"/>
    <property type="evidence" value="ECO:0007669"/>
    <property type="project" value="TreeGrafter"/>
</dbReference>
<evidence type="ECO:0000259" key="1">
    <source>
        <dbReference type="PROSITE" id="PS50021"/>
    </source>
</evidence>
<dbReference type="KEGG" id="apln:108739727"/>
<gene>
    <name evidence="3" type="primary">LOC108739727</name>
</gene>
<dbReference type="InterPro" id="IPR056343">
    <property type="entry name" value="CFAP47_dom"/>
</dbReference>
<dbReference type="PROSITE" id="PS50021">
    <property type="entry name" value="CH"/>
    <property type="match status" value="2"/>
</dbReference>
<dbReference type="OrthoDB" id="6147874at2759"/>
<dbReference type="Pfam" id="PF24529">
    <property type="entry name" value="CFAP47"/>
    <property type="match status" value="2"/>
</dbReference>
<dbReference type="SUPFAM" id="SSF47576">
    <property type="entry name" value="Calponin-homology domain, CH-domain"/>
    <property type="match status" value="2"/>
</dbReference>